<dbReference type="GO" id="GO:0005524">
    <property type="term" value="F:ATP binding"/>
    <property type="evidence" value="ECO:0007669"/>
    <property type="project" value="InterPro"/>
</dbReference>
<reference evidence="2 3" key="1">
    <citation type="submission" date="2016-10" db="EMBL/GenBank/DDBJ databases">
        <authorList>
            <person name="Varghese N."/>
            <person name="Submissions S."/>
        </authorList>
    </citation>
    <scope>NUCLEOTIDE SEQUENCE [LARGE SCALE GENOMIC DNA]</scope>
    <source>
        <strain evidence="2 3">DSM 1361</strain>
    </source>
</reference>
<gene>
    <name evidence="2" type="ORF">SAMN02910344_01290</name>
</gene>
<sequence length="372" mass="42437">MILMKLKLDNYMAFNDFEMSMTYAKKIVGNQMTECLKDHLNFRYKKLNILMGANASGKTSIGGMLLNILNFIARKEYASIASCINDSKKDAKFEIQFVVNDDFYRVSSIIKGKKESKNYSSSDFLIKVEQTEIGKSDTYEKTLEKLDSKSDTGYCNDYIRELEKIKPMSWAFEFPRVSENLAASYPPKNEERYLQILKNTLQALDPLITDVEKVKEVNDTYVIKIGGKQVIIKNGIIVDDGLLSSGTKEGVSLANMFAAMVSGMYSFFYCDEKFSFIHSDIEKAFLSLMVEKLEGDRQLFFTTHNTDILDMNFPKHSFNFLRKEIFDGVSYISVINAGDYIKKNRDSVKTAVQNDLFSSAPMLEKIFALTDI</sequence>
<dbReference type="SUPFAM" id="SSF52540">
    <property type="entry name" value="P-loop containing nucleoside triphosphate hydrolases"/>
    <property type="match status" value="1"/>
</dbReference>
<dbReference type="OrthoDB" id="8610837at2"/>
<dbReference type="PANTHER" id="PTHR40396">
    <property type="entry name" value="ATPASE-LIKE PROTEIN"/>
    <property type="match status" value="1"/>
</dbReference>
<dbReference type="Gene3D" id="3.40.50.300">
    <property type="entry name" value="P-loop containing nucleotide triphosphate hydrolases"/>
    <property type="match status" value="1"/>
</dbReference>
<dbReference type="RefSeq" id="WP_093142087.1">
    <property type="nucleotide sequence ID" value="NZ_FOXF01000021.1"/>
</dbReference>
<feature type="domain" description="ATPase AAA-type core" evidence="1">
    <location>
        <begin position="47"/>
        <end position="310"/>
    </location>
</feature>
<evidence type="ECO:0000259" key="1">
    <source>
        <dbReference type="Pfam" id="PF13304"/>
    </source>
</evidence>
<evidence type="ECO:0000313" key="3">
    <source>
        <dbReference type="Proteomes" id="UP000243745"/>
    </source>
</evidence>
<organism evidence="2 3">
    <name type="scientific">Ruminobacter amylophilus</name>
    <dbReference type="NCBI Taxonomy" id="867"/>
    <lineage>
        <taxon>Bacteria</taxon>
        <taxon>Pseudomonadati</taxon>
        <taxon>Pseudomonadota</taxon>
        <taxon>Gammaproteobacteria</taxon>
        <taxon>Aeromonadales</taxon>
        <taxon>Succinivibrionaceae</taxon>
        <taxon>Ruminobacter</taxon>
    </lineage>
</organism>
<dbReference type="GO" id="GO:0016887">
    <property type="term" value="F:ATP hydrolysis activity"/>
    <property type="evidence" value="ECO:0007669"/>
    <property type="project" value="InterPro"/>
</dbReference>
<name>A0A662ZHD5_9GAMM</name>
<accession>A0A662ZHD5</accession>
<protein>
    <submittedName>
        <fullName evidence="2">AAA domain-containing protein, putative AbiEii toxin, Type IV TA system</fullName>
    </submittedName>
</protein>
<dbReference type="EMBL" id="FOXF01000021">
    <property type="protein sequence ID" value="SFP40325.1"/>
    <property type="molecule type" value="Genomic_DNA"/>
</dbReference>
<evidence type="ECO:0000313" key="2">
    <source>
        <dbReference type="EMBL" id="SFP40325.1"/>
    </source>
</evidence>
<dbReference type="InterPro" id="IPR003959">
    <property type="entry name" value="ATPase_AAA_core"/>
</dbReference>
<keyword evidence="3" id="KW-1185">Reference proteome</keyword>
<dbReference type="Pfam" id="PF13304">
    <property type="entry name" value="AAA_21"/>
    <property type="match status" value="1"/>
</dbReference>
<dbReference type="AlphaFoldDB" id="A0A662ZHD5"/>
<dbReference type="PANTHER" id="PTHR40396:SF1">
    <property type="entry name" value="ATPASE AAA-TYPE CORE DOMAIN-CONTAINING PROTEIN"/>
    <property type="match status" value="1"/>
</dbReference>
<dbReference type="Proteomes" id="UP000243745">
    <property type="component" value="Unassembled WGS sequence"/>
</dbReference>
<proteinExistence type="predicted"/>
<dbReference type="InterPro" id="IPR027417">
    <property type="entry name" value="P-loop_NTPase"/>
</dbReference>